<gene>
    <name evidence="3" type="ORF">Sste5346_004967</name>
</gene>
<evidence type="ECO:0000313" key="4">
    <source>
        <dbReference type="Proteomes" id="UP001583186"/>
    </source>
</evidence>
<dbReference type="PANTHER" id="PTHR47643:SF2">
    <property type="entry name" value="TPR DOMAIN PROTEIN (AFU_ORTHOLOGUE AFUA_5G12710)"/>
    <property type="match status" value="1"/>
</dbReference>
<proteinExistence type="predicted"/>
<feature type="repeat" description="TPR" evidence="1">
    <location>
        <begin position="287"/>
        <end position="320"/>
    </location>
</feature>
<evidence type="ECO:0000259" key="2">
    <source>
        <dbReference type="PROSITE" id="PS50280"/>
    </source>
</evidence>
<reference evidence="3 4" key="1">
    <citation type="journal article" date="2024" name="IMA Fungus">
        <title>IMA Genome - F19 : A genome assembly and annotation guide to empower mycologists, including annotated draft genome sequences of Ceratocystis pirilliformis, Diaporthe australafricana, Fusarium ophioides, Paecilomyces lecythidis, and Sporothrix stenoceras.</title>
        <authorList>
            <person name="Aylward J."/>
            <person name="Wilson A.M."/>
            <person name="Visagie C.M."/>
            <person name="Spraker J."/>
            <person name="Barnes I."/>
            <person name="Buitendag C."/>
            <person name="Ceriani C."/>
            <person name="Del Mar Angel L."/>
            <person name="du Plessis D."/>
            <person name="Fuchs T."/>
            <person name="Gasser K."/>
            <person name="Kramer D."/>
            <person name="Li W."/>
            <person name="Munsamy K."/>
            <person name="Piso A."/>
            <person name="Price J.L."/>
            <person name="Sonnekus B."/>
            <person name="Thomas C."/>
            <person name="van der Nest A."/>
            <person name="van Dijk A."/>
            <person name="van Heerden A."/>
            <person name="van Vuuren N."/>
            <person name="Yilmaz N."/>
            <person name="Duong T.A."/>
            <person name="van der Merwe N.A."/>
            <person name="Wingfield M.J."/>
            <person name="Wingfield B.D."/>
        </authorList>
    </citation>
    <scope>NUCLEOTIDE SEQUENCE [LARGE SCALE GENOMIC DNA]</scope>
    <source>
        <strain evidence="3 4">CMW 5346</strain>
    </source>
</reference>
<dbReference type="PROSITE" id="PS50280">
    <property type="entry name" value="SET"/>
    <property type="match status" value="1"/>
</dbReference>
<sequence length="783" mass="86861">MDQNINQSLGVLQNQKKVLQNAKKDKGKKPWPALKRSRRALEDEFTSLAGEIASMSIGVPTAFIGESYPPCTKALFDLTSISIDELLLETHHRGRALVARTFSLPNRITAIQTAIEDEYGNVERLAVYNLLPGVKPETFFPPGTIVAIKEPYYKRTADGGMFVRVDHPSDLVFLPREHPLIPVPWRTKPLPYFKQQARAVELKELGNKAFGKKQWAEAEALYSDSYEYACDLVATTLDDDFASTVSRNRAAARLHLGRYELAIEDALNGIVRSQKGVFESHMAAPNTKALYRAGQAAYGLRDFDQAQKHFQTALDLHKEKPANEWPPEIVDGLDRTKKRLHEEIHGYNDDALAAMAKEANAAYKTKTRDTCLDHASFVSNTRIGPSEGKGQGLFTTKAIKAGDVVFIEKAFHSIHADSVEITGISLMINVNSDRITTGTPSLLLAGLTDKLMWNPKLANQYFALYDGSTRNRTDVTAIEVPEIDGSAMDKKAPVDTFCIQAIVELNAFAFPRVSSRASDSDQSSHEKSAGVWLHAAHANHACIPNATRSFIGDMMVVRAVRDLAKGEEVFMTYLSVRDSFEKRQKEMAQSYGFNCECRLCVADHAVGTPGRYKRARLVATADKFIDKHRIHVGSNRQILNKHEFTLAVRNEGARLLGEIAATYPIQIYGKLPKFNCIDLDEWLLAISPISVGPSNADRALRTFLETLQHMGYFVTVNKNGTVHLSRESAVALEKVIHFARNTAMIFTSTGKSKAAAGLTALAKEVYTIRRGTSYGFEEAISYA</sequence>
<dbReference type="Gene3D" id="2.170.270.10">
    <property type="entry name" value="SET domain"/>
    <property type="match status" value="1"/>
</dbReference>
<dbReference type="Proteomes" id="UP001583186">
    <property type="component" value="Unassembled WGS sequence"/>
</dbReference>
<dbReference type="InterPro" id="IPR001214">
    <property type="entry name" value="SET_dom"/>
</dbReference>
<keyword evidence="4" id="KW-1185">Reference proteome</keyword>
<dbReference type="PANTHER" id="PTHR47643">
    <property type="entry name" value="TPR DOMAIN PROTEIN (AFU_ORTHOLOGUE AFUA_5G12710)"/>
    <property type="match status" value="1"/>
</dbReference>
<dbReference type="InterPro" id="IPR053209">
    <property type="entry name" value="Gramillin-biosynth_MTr"/>
</dbReference>
<keyword evidence="1" id="KW-0802">TPR repeat</keyword>
<organism evidence="3 4">
    <name type="scientific">Sporothrix stenoceras</name>
    <dbReference type="NCBI Taxonomy" id="5173"/>
    <lineage>
        <taxon>Eukaryota</taxon>
        <taxon>Fungi</taxon>
        <taxon>Dikarya</taxon>
        <taxon>Ascomycota</taxon>
        <taxon>Pezizomycotina</taxon>
        <taxon>Sordariomycetes</taxon>
        <taxon>Sordariomycetidae</taxon>
        <taxon>Ophiostomatales</taxon>
        <taxon>Ophiostomataceae</taxon>
        <taxon>Sporothrix</taxon>
    </lineage>
</organism>
<comment type="caution">
    <text evidence="3">The sequence shown here is derived from an EMBL/GenBank/DDBJ whole genome shotgun (WGS) entry which is preliminary data.</text>
</comment>
<dbReference type="PROSITE" id="PS50005">
    <property type="entry name" value="TPR"/>
    <property type="match status" value="1"/>
</dbReference>
<feature type="domain" description="SET" evidence="2">
    <location>
        <begin position="379"/>
        <end position="574"/>
    </location>
</feature>
<dbReference type="InterPro" id="IPR046341">
    <property type="entry name" value="SET_dom_sf"/>
</dbReference>
<accession>A0ABR3Z5G0</accession>
<dbReference type="CDD" id="cd20071">
    <property type="entry name" value="SET_SMYD"/>
    <property type="match status" value="1"/>
</dbReference>
<evidence type="ECO:0000313" key="3">
    <source>
        <dbReference type="EMBL" id="KAL1895870.1"/>
    </source>
</evidence>
<dbReference type="SMART" id="SM00028">
    <property type="entry name" value="TPR"/>
    <property type="match status" value="3"/>
</dbReference>
<dbReference type="InterPro" id="IPR011990">
    <property type="entry name" value="TPR-like_helical_dom_sf"/>
</dbReference>
<dbReference type="Gene3D" id="1.25.40.10">
    <property type="entry name" value="Tetratricopeptide repeat domain"/>
    <property type="match status" value="1"/>
</dbReference>
<evidence type="ECO:0000256" key="1">
    <source>
        <dbReference type="PROSITE-ProRule" id="PRU00339"/>
    </source>
</evidence>
<protein>
    <recommendedName>
        <fullName evidence="2">SET domain-containing protein</fullName>
    </recommendedName>
</protein>
<dbReference type="Pfam" id="PF00856">
    <property type="entry name" value="SET"/>
    <property type="match status" value="1"/>
</dbReference>
<dbReference type="InterPro" id="IPR019734">
    <property type="entry name" value="TPR_rpt"/>
</dbReference>
<dbReference type="EMBL" id="JAWCUI010000025">
    <property type="protein sequence ID" value="KAL1895870.1"/>
    <property type="molecule type" value="Genomic_DNA"/>
</dbReference>
<dbReference type="SUPFAM" id="SSF48452">
    <property type="entry name" value="TPR-like"/>
    <property type="match status" value="1"/>
</dbReference>
<dbReference type="SUPFAM" id="SSF82199">
    <property type="entry name" value="SET domain"/>
    <property type="match status" value="1"/>
</dbReference>
<name>A0ABR3Z5G0_9PEZI</name>